<organism evidence="8">
    <name type="scientific">Solanum chilense</name>
    <name type="common">Tomato</name>
    <name type="synonym">Lycopersicon chilense</name>
    <dbReference type="NCBI Taxonomy" id="4083"/>
    <lineage>
        <taxon>Eukaryota</taxon>
        <taxon>Viridiplantae</taxon>
        <taxon>Streptophyta</taxon>
        <taxon>Embryophyta</taxon>
        <taxon>Tracheophyta</taxon>
        <taxon>Spermatophyta</taxon>
        <taxon>Magnoliopsida</taxon>
        <taxon>eudicotyledons</taxon>
        <taxon>Gunneridae</taxon>
        <taxon>Pentapetalae</taxon>
        <taxon>asterids</taxon>
        <taxon>lamiids</taxon>
        <taxon>Solanales</taxon>
        <taxon>Solanaceae</taxon>
        <taxon>Solanoideae</taxon>
        <taxon>Solaneae</taxon>
        <taxon>Solanum</taxon>
        <taxon>Solanum subgen. Lycopersicon</taxon>
    </lineage>
</organism>
<dbReference type="Pfam" id="PF13087">
    <property type="entry name" value="AAA_12"/>
    <property type="match status" value="1"/>
</dbReference>
<dbReference type="FunFam" id="3.40.50.300:FF:000326">
    <property type="entry name" value="P-loop containing nucleoside triphosphate hydrolase"/>
    <property type="match status" value="1"/>
</dbReference>
<protein>
    <recommendedName>
        <fullName evidence="9">UvrD-like helicase ATP-binding domain-containing protein</fullName>
    </recommendedName>
</protein>
<feature type="non-terminal residue" evidence="8">
    <location>
        <position position="1"/>
    </location>
</feature>
<dbReference type="SUPFAM" id="SSF52540">
    <property type="entry name" value="P-loop containing nucleoside triphosphate hydrolases"/>
    <property type="match status" value="1"/>
</dbReference>
<dbReference type="InterPro" id="IPR045529">
    <property type="entry name" value="DUF6469"/>
</dbReference>
<dbReference type="InterPro" id="IPR027417">
    <property type="entry name" value="P-loop_NTPase"/>
</dbReference>
<feature type="domain" description="DNA2/NAM7 helicase-like C-terminal" evidence="6">
    <location>
        <begin position="585"/>
        <end position="779"/>
    </location>
</feature>
<dbReference type="Pfam" id="PF13086">
    <property type="entry name" value="AAA_11"/>
    <property type="match status" value="1"/>
</dbReference>
<dbReference type="EMBL" id="RXGB01011721">
    <property type="protein sequence ID" value="TMW83477.1"/>
    <property type="molecule type" value="Genomic_DNA"/>
</dbReference>
<evidence type="ECO:0000256" key="4">
    <source>
        <dbReference type="ARBA" id="ARBA00022840"/>
    </source>
</evidence>
<dbReference type="InterPro" id="IPR041679">
    <property type="entry name" value="DNA2/NAM7-like_C"/>
</dbReference>
<dbReference type="CDD" id="cd18808">
    <property type="entry name" value="SF1_C_Upf1"/>
    <property type="match status" value="1"/>
</dbReference>
<keyword evidence="4" id="KW-0067">ATP-binding</keyword>
<dbReference type="InterPro" id="IPR041677">
    <property type="entry name" value="DNA2/NAM7_AAA_11"/>
</dbReference>
<reference evidence="8" key="1">
    <citation type="submission" date="2019-05" db="EMBL/GenBank/DDBJ databases">
        <title>The de novo reference genome and transcriptome assemblies of the wild tomato species Solanum chilense.</title>
        <authorList>
            <person name="Stam R."/>
            <person name="Nosenko T."/>
            <person name="Hoerger A.C."/>
            <person name="Stephan W."/>
            <person name="Seidel M.A."/>
            <person name="Kuhn J.M.M."/>
            <person name="Haberer G."/>
            <person name="Tellier A."/>
        </authorList>
    </citation>
    <scope>NUCLEOTIDE SEQUENCE</scope>
    <source>
        <tissue evidence="8">Mature leaves</tissue>
    </source>
</reference>
<dbReference type="InterPro" id="IPR047187">
    <property type="entry name" value="SF1_C_Upf1"/>
</dbReference>
<evidence type="ECO:0000256" key="2">
    <source>
        <dbReference type="ARBA" id="ARBA00022801"/>
    </source>
</evidence>
<dbReference type="PANTHER" id="PTHR21529">
    <property type="entry name" value="MAMMARY TURMOR VIRUS RECEPTOR HOMOLOG 1, 2 MTVR1, 2"/>
    <property type="match status" value="1"/>
</dbReference>
<keyword evidence="1" id="KW-0547">Nucleotide-binding</keyword>
<dbReference type="AlphaFoldDB" id="A0A6N2ALX9"/>
<comment type="caution">
    <text evidence="8">The sequence shown here is derived from an EMBL/GenBank/DDBJ whole genome shotgun (WGS) entry which is preliminary data.</text>
</comment>
<sequence>VEKIPMSFESVDHYLESFHYSLLEEIRADISASLEVIDKAPFGELISFDEKPLGSLFFKVQVDYWRKLSGDGKEPYRTLPGDIIIISDAKPETASDLLRLGWNWTFAFVTRVNDGENDDSNASTSFTVKVATDIAISERKQKSLYIVYLVNVLPFKRVWSALRMRKNLNLIEKVLCSENEKQDEDKCDVCSASINDGLAGEVNDLLSKLNDSQAEAILTSIDLLKCRHKPSVELIWGPPGTGKTKTMSVILFILSKMKYRILTCAPTNVAITQVASRLVKLISESFNSPSAEVDICPLGDILLLGNKDRLKVGQDIEEIFLDYRVDRLVECLVPVTGWKHCISSTSGFLEDCISQYNIYVDNELIKLKDLSDQEEARKEKEKIISLIDFVKSRFKSTASSLRRCLLTFCTHLPLYFIREENFEKMLRLMSRLDCLEGMLFQDYLGSKDVEELFSCQQPIEVSSDALLDEWSLPCLRSQCLVLLKDVCQSLGELSLPRAMSKESIREFCIQKASLVFCTASSSYKLHPVDIKPFDLLIVDEAAQLKECESVIPFQLPGLRHTVLMGDECQLPAAVRSQVSEEAGFGRSLFERLSSLGHSRHLLNIQYRMHPTISQFPNSSFYHKQICDAPDVKHKAYEKRYLPGRCFGPYSFINVPLGKEEMDDVGHSRRNMIEVALVMKIVHNLYKGWGGSRKKLSVGVISPYAAQVLAIKGKLEQRYDNLEGFEVKVKSVDGFQGGEEDIIIISTVRSNLGGSIGFLSSLQRANVALTRARYGSIFVAVSSHLDLYSSMLTFQGFILGRHCLWILGNEQTLLNSNSVWEALVLDAKERQCFFHAAEDNDLRTTILDVKKEYDQLDDLLNAESVLFKCQRWKVLFSDNFRKSFVKLTSSRLRKSVINLLVKLASGWRPKRKSVDTISESSSQIVKQFKVEGRFVVCSVDIQKESTYTQVLMVWDILPLEEVGKLSKRLDDIFSMYTDEFIKLCKEKYLEGDLEVPKSWKLCREIIQYKSISSESQLNSESTGVEDGRSCVEHSRVSESLLLMKFYSLSSGVVNHLLSDQYGEALDLPFEVTNEEREIIQFSRSSFILGRSGTGKTTVLTMKLLQKEQQHHNSVEGLNKARKEVNRFEGEADEDNQCVGEASRETLRQLFVTVSPKLCYAVKQQISQLKR</sequence>
<dbReference type="Gene3D" id="3.40.50.300">
    <property type="entry name" value="P-loop containing nucleotide triphosphate hydrolases"/>
    <property type="match status" value="2"/>
</dbReference>
<evidence type="ECO:0000259" key="7">
    <source>
        <dbReference type="Pfam" id="PF20073"/>
    </source>
</evidence>
<keyword evidence="3" id="KW-0347">Helicase</keyword>
<dbReference type="Pfam" id="PF20073">
    <property type="entry name" value="DUF6469"/>
    <property type="match status" value="1"/>
</dbReference>
<evidence type="ECO:0008006" key="9">
    <source>
        <dbReference type="Google" id="ProtNLM"/>
    </source>
</evidence>
<dbReference type="InterPro" id="IPR039904">
    <property type="entry name" value="TRANK1"/>
</dbReference>
<evidence type="ECO:0000259" key="5">
    <source>
        <dbReference type="Pfam" id="PF13086"/>
    </source>
</evidence>
<keyword evidence="2" id="KW-0378">Hydrolase</keyword>
<evidence type="ECO:0000256" key="3">
    <source>
        <dbReference type="ARBA" id="ARBA00022806"/>
    </source>
</evidence>
<dbReference type="GO" id="GO:0005524">
    <property type="term" value="F:ATP binding"/>
    <property type="evidence" value="ECO:0007669"/>
    <property type="project" value="UniProtKB-KW"/>
</dbReference>
<proteinExistence type="predicted"/>
<evidence type="ECO:0000256" key="1">
    <source>
        <dbReference type="ARBA" id="ARBA00022741"/>
    </source>
</evidence>
<dbReference type="GO" id="GO:0016787">
    <property type="term" value="F:hydrolase activity"/>
    <property type="evidence" value="ECO:0007669"/>
    <property type="project" value="UniProtKB-KW"/>
</dbReference>
<accession>A0A6N2ALX9</accession>
<name>A0A6N2ALX9_SOLCI</name>
<feature type="domain" description="DNA2/NAM7 helicase helicase" evidence="5">
    <location>
        <begin position="208"/>
        <end position="576"/>
    </location>
</feature>
<evidence type="ECO:0000313" key="8">
    <source>
        <dbReference type="EMBL" id="TMW83477.1"/>
    </source>
</evidence>
<evidence type="ECO:0000259" key="6">
    <source>
        <dbReference type="Pfam" id="PF13087"/>
    </source>
</evidence>
<dbReference type="GO" id="GO:0005694">
    <property type="term" value="C:chromosome"/>
    <property type="evidence" value="ECO:0007669"/>
    <property type="project" value="UniProtKB-ARBA"/>
</dbReference>
<dbReference type="GO" id="GO:0004386">
    <property type="term" value="F:helicase activity"/>
    <property type="evidence" value="ECO:0007669"/>
    <property type="project" value="UniProtKB-KW"/>
</dbReference>
<dbReference type="PANTHER" id="PTHR21529:SF4">
    <property type="entry name" value="TPR AND ANKYRIN REPEAT-CONTAINING PROTEIN 1"/>
    <property type="match status" value="1"/>
</dbReference>
<gene>
    <name evidence="8" type="ORF">EJD97_001599</name>
</gene>
<feature type="domain" description="DUF6469" evidence="7">
    <location>
        <begin position="41"/>
        <end position="168"/>
    </location>
</feature>